<sequence>MSKSVATRRSSRLKAQKNIIKRGGEDEEKEDGEEQNEGSAADDSLRQQFLLLLRCPISSRTLLSSFRSD</sequence>
<name>A0A9W6ZE84_9STRA</name>
<feature type="region of interest" description="Disordered" evidence="1">
    <location>
        <begin position="1"/>
        <end position="42"/>
    </location>
</feature>
<accession>A0A9W6ZE84</accession>
<gene>
    <name evidence="2" type="ORF">TrLO_g14019</name>
</gene>
<organism evidence="2 3">
    <name type="scientific">Triparma laevis f. longispina</name>
    <dbReference type="NCBI Taxonomy" id="1714387"/>
    <lineage>
        <taxon>Eukaryota</taxon>
        <taxon>Sar</taxon>
        <taxon>Stramenopiles</taxon>
        <taxon>Ochrophyta</taxon>
        <taxon>Bolidophyceae</taxon>
        <taxon>Parmales</taxon>
        <taxon>Triparmaceae</taxon>
        <taxon>Triparma</taxon>
    </lineage>
</organism>
<evidence type="ECO:0000256" key="1">
    <source>
        <dbReference type="SAM" id="MobiDB-lite"/>
    </source>
</evidence>
<dbReference type="AlphaFoldDB" id="A0A9W6ZE84"/>
<dbReference type="EMBL" id="BRXW01000396">
    <property type="protein sequence ID" value="GMH50576.1"/>
    <property type="molecule type" value="Genomic_DNA"/>
</dbReference>
<reference evidence="3" key="1">
    <citation type="journal article" date="2023" name="Commun. Biol.">
        <title>Genome analysis of Parmales, the sister group of diatoms, reveals the evolutionary specialization of diatoms from phago-mixotrophs to photoautotrophs.</title>
        <authorList>
            <person name="Ban H."/>
            <person name="Sato S."/>
            <person name="Yoshikawa S."/>
            <person name="Yamada K."/>
            <person name="Nakamura Y."/>
            <person name="Ichinomiya M."/>
            <person name="Sato N."/>
            <person name="Blanc-Mathieu R."/>
            <person name="Endo H."/>
            <person name="Kuwata A."/>
            <person name="Ogata H."/>
        </authorList>
    </citation>
    <scope>NUCLEOTIDE SEQUENCE [LARGE SCALE GENOMIC DNA]</scope>
    <source>
        <strain evidence="3">NIES 3700</strain>
    </source>
</reference>
<evidence type="ECO:0000313" key="2">
    <source>
        <dbReference type="EMBL" id="GMH50576.1"/>
    </source>
</evidence>
<feature type="compositionally biased region" description="Acidic residues" evidence="1">
    <location>
        <begin position="25"/>
        <end position="36"/>
    </location>
</feature>
<evidence type="ECO:0000313" key="3">
    <source>
        <dbReference type="Proteomes" id="UP001165122"/>
    </source>
</evidence>
<protein>
    <submittedName>
        <fullName evidence="2">Uncharacterized protein</fullName>
    </submittedName>
</protein>
<proteinExistence type="predicted"/>
<dbReference type="Proteomes" id="UP001165122">
    <property type="component" value="Unassembled WGS sequence"/>
</dbReference>
<keyword evidence="3" id="KW-1185">Reference proteome</keyword>
<comment type="caution">
    <text evidence="2">The sequence shown here is derived from an EMBL/GenBank/DDBJ whole genome shotgun (WGS) entry which is preliminary data.</text>
</comment>